<comment type="similarity">
    <text evidence="1">Belongs to the UxaA family.</text>
</comment>
<reference evidence="5" key="1">
    <citation type="submission" date="2022-06" db="EMBL/GenBank/DDBJ databases">
        <title>A novel DMS-producing enzyme.</title>
        <authorList>
            <person name="Zhang Y."/>
        </authorList>
    </citation>
    <scope>NUCLEOTIDE SEQUENCE</scope>
    <source>
        <strain evidence="5">H10-59</strain>
    </source>
</reference>
<dbReference type="PANTHER" id="PTHR30536:SF5">
    <property type="entry name" value="ALTRONATE DEHYDRATASE"/>
    <property type="match status" value="1"/>
</dbReference>
<dbReference type="AlphaFoldDB" id="A0AAU7KPT3"/>
<dbReference type="InterPro" id="IPR048332">
    <property type="entry name" value="GD_AH_C"/>
</dbReference>
<name>A0AAU7KPT3_9GAMM</name>
<proteinExistence type="inferred from homology"/>
<dbReference type="Gene3D" id="2.30.130.110">
    <property type="match status" value="1"/>
</dbReference>
<feature type="region of interest" description="Disordered" evidence="3">
    <location>
        <begin position="1"/>
        <end position="39"/>
    </location>
</feature>
<evidence type="ECO:0000256" key="3">
    <source>
        <dbReference type="SAM" id="MobiDB-lite"/>
    </source>
</evidence>
<evidence type="ECO:0000313" key="5">
    <source>
        <dbReference type="EMBL" id="XBO73360.1"/>
    </source>
</evidence>
<dbReference type="RefSeq" id="WP_348814303.1">
    <property type="nucleotide sequence ID" value="NZ_CP098828.1"/>
</dbReference>
<protein>
    <submittedName>
        <fullName evidence="5">Altronate dehydratase family protein</fullName>
    </submittedName>
</protein>
<sequence>MSTQSSTTTSSTTAASNKAASSNATIASDQPAQESLRVHPADNVRVALRDLPQGHRIDEGADTLTLVEAVRHKHKFALEDLAVGDTVTMYGVTVGRATRAIARGSVIRTDNLEHFTHSDTPVTRREHWQAPDVSAFEDHTFDGFHRPDGGVGTANLWLVVPLVFCENRNIEVLRQCVADALGDDPFRDYKQMARQMLHGDSPSHVTEPPSSPFPNVDGVRFLTHTLGCGGTDDDAQALCNLLAGYITHPNVAGATVLSLGCQKAQIAMLKQAVASKDPQGLRPVHYLEQQASTSEDALIEQALGTIFDGLREANQVTRQPAPLSALRIGVECGGSDGFSGLSANPVVGGVIDRLVALGGSGILSEFPELCGVEHELLSRCVDDATAERFSSLMQAYQRHADAVGASFSMNPSPGNIRDGLITDAMKSAGAAKKGGDSPVVEVLDYTETATRPGLALLCSPGNDVESTTALVGSGANLVIFTTGLGTPTGNPVAPTLKVASNSDLARRMADIIDFDSGEVIRGEASIDELADDLLALCIETASGRYTTRAVGLAQHDFIPWKRGVSL</sequence>
<dbReference type="InterPro" id="IPR052172">
    <property type="entry name" value="UxaA_altronate/galactarate_dh"/>
</dbReference>
<dbReference type="EMBL" id="CP098828">
    <property type="protein sequence ID" value="XBO73360.1"/>
    <property type="molecule type" value="Genomic_DNA"/>
</dbReference>
<dbReference type="InterPro" id="IPR007392">
    <property type="entry name" value="GD_AH_second"/>
</dbReference>
<dbReference type="Pfam" id="PF20629">
    <property type="entry name" value="GD_AH_C"/>
    <property type="match status" value="1"/>
</dbReference>
<organism evidence="5">
    <name type="scientific">Halomonas sp. H10-59</name>
    <dbReference type="NCBI Taxonomy" id="2950874"/>
    <lineage>
        <taxon>Bacteria</taxon>
        <taxon>Pseudomonadati</taxon>
        <taxon>Pseudomonadota</taxon>
        <taxon>Gammaproteobacteria</taxon>
        <taxon>Oceanospirillales</taxon>
        <taxon>Halomonadaceae</taxon>
        <taxon>Halomonas</taxon>
    </lineage>
</organism>
<dbReference type="InterPro" id="IPR044144">
    <property type="entry name" value="SAF_UxaA/GarD"/>
</dbReference>
<dbReference type="Pfam" id="PF04295">
    <property type="entry name" value="GD_AH_second"/>
    <property type="match status" value="1"/>
</dbReference>
<evidence type="ECO:0000259" key="4">
    <source>
        <dbReference type="SMART" id="SM00858"/>
    </source>
</evidence>
<dbReference type="CDD" id="cd11613">
    <property type="entry name" value="SAF_AH_GD"/>
    <property type="match status" value="1"/>
</dbReference>
<evidence type="ECO:0000256" key="1">
    <source>
        <dbReference type="ARBA" id="ARBA00010986"/>
    </source>
</evidence>
<dbReference type="GO" id="GO:0019698">
    <property type="term" value="P:D-galacturonate catabolic process"/>
    <property type="evidence" value="ECO:0007669"/>
    <property type="project" value="TreeGrafter"/>
</dbReference>
<keyword evidence="2" id="KW-0456">Lyase</keyword>
<evidence type="ECO:0000256" key="2">
    <source>
        <dbReference type="ARBA" id="ARBA00023239"/>
    </source>
</evidence>
<feature type="domain" description="SAF" evidence="4">
    <location>
        <begin position="42"/>
        <end position="113"/>
    </location>
</feature>
<dbReference type="Pfam" id="PF08666">
    <property type="entry name" value="SAF"/>
    <property type="match status" value="1"/>
</dbReference>
<dbReference type="SMART" id="SM00858">
    <property type="entry name" value="SAF"/>
    <property type="match status" value="1"/>
</dbReference>
<gene>
    <name evidence="5" type="ORF">NFG57_10925</name>
</gene>
<dbReference type="GO" id="GO:0016829">
    <property type="term" value="F:lyase activity"/>
    <property type="evidence" value="ECO:0007669"/>
    <property type="project" value="UniProtKB-KW"/>
</dbReference>
<dbReference type="PANTHER" id="PTHR30536">
    <property type="entry name" value="ALTRONATE/GALACTARATE DEHYDRATASE"/>
    <property type="match status" value="1"/>
</dbReference>
<dbReference type="InterPro" id="IPR013974">
    <property type="entry name" value="SAF"/>
</dbReference>
<accession>A0AAU7KPT3</accession>
<feature type="compositionally biased region" description="Low complexity" evidence="3">
    <location>
        <begin position="1"/>
        <end position="28"/>
    </location>
</feature>